<keyword evidence="2" id="KW-0378">Hydrolase</keyword>
<organism evidence="2 3">
    <name type="scientific">Endozoicomonas euniceicola</name>
    <dbReference type="NCBI Taxonomy" id="1234143"/>
    <lineage>
        <taxon>Bacteria</taxon>
        <taxon>Pseudomonadati</taxon>
        <taxon>Pseudomonadota</taxon>
        <taxon>Gammaproteobacteria</taxon>
        <taxon>Oceanospirillales</taxon>
        <taxon>Endozoicomonadaceae</taxon>
        <taxon>Endozoicomonas</taxon>
    </lineage>
</organism>
<dbReference type="PROSITE" id="PS51192">
    <property type="entry name" value="HELICASE_ATP_BIND_1"/>
    <property type="match status" value="1"/>
</dbReference>
<keyword evidence="3" id="KW-1185">Reference proteome</keyword>
<dbReference type="PANTHER" id="PTHR42927">
    <property type="entry name" value="HELICASE SUPERFAMILY 1 AND 2 DOMAIN-CONTAINING PROTEIN"/>
    <property type="match status" value="1"/>
</dbReference>
<dbReference type="Pfam" id="PF04313">
    <property type="entry name" value="HSDR_N"/>
    <property type="match status" value="1"/>
</dbReference>
<dbReference type="InterPro" id="IPR040980">
    <property type="entry name" value="SWI2_SNF2"/>
</dbReference>
<dbReference type="EMBL" id="CP103300">
    <property type="protein sequence ID" value="UYM18801.1"/>
    <property type="molecule type" value="Genomic_DNA"/>
</dbReference>
<dbReference type="Proteomes" id="UP001163255">
    <property type="component" value="Chromosome"/>
</dbReference>
<dbReference type="PANTHER" id="PTHR42927:SF1">
    <property type="entry name" value="HELICASE SUPERFAMILY 1 AND 2 DOMAIN-CONTAINING PROTEIN"/>
    <property type="match status" value="1"/>
</dbReference>
<evidence type="ECO:0000259" key="1">
    <source>
        <dbReference type="PROSITE" id="PS51192"/>
    </source>
</evidence>
<dbReference type="InterPro" id="IPR027417">
    <property type="entry name" value="P-loop_NTPase"/>
</dbReference>
<dbReference type="InterPro" id="IPR007409">
    <property type="entry name" value="Restrct_endonuc_type1_HsdR_N"/>
</dbReference>
<dbReference type="InterPro" id="IPR014001">
    <property type="entry name" value="Helicase_ATP-bd"/>
</dbReference>
<dbReference type="Gene3D" id="3.90.1570.50">
    <property type="match status" value="1"/>
</dbReference>
<dbReference type="GO" id="GO:0004386">
    <property type="term" value="F:helicase activity"/>
    <property type="evidence" value="ECO:0007669"/>
    <property type="project" value="UniProtKB-KW"/>
</dbReference>
<name>A0ABY6H156_9GAMM</name>
<proteinExistence type="predicted"/>
<dbReference type="Pfam" id="PF18766">
    <property type="entry name" value="SWI2_SNF2"/>
    <property type="match status" value="1"/>
</dbReference>
<dbReference type="SMART" id="SM00487">
    <property type="entry name" value="DEXDc"/>
    <property type="match status" value="1"/>
</dbReference>
<keyword evidence="2" id="KW-0547">Nucleotide-binding</keyword>
<gene>
    <name evidence="2" type="ORF">NX720_07150</name>
</gene>
<dbReference type="Gene3D" id="3.40.50.300">
    <property type="entry name" value="P-loop containing nucleotide triphosphate hydrolases"/>
    <property type="match status" value="3"/>
</dbReference>
<feature type="domain" description="Helicase ATP-binding" evidence="1">
    <location>
        <begin position="271"/>
        <end position="464"/>
    </location>
</feature>
<keyword evidence="2" id="KW-0347">Helicase</keyword>
<reference evidence="2" key="1">
    <citation type="submission" date="2022-10" db="EMBL/GenBank/DDBJ databases">
        <title>Completed Genome Sequence of two octocoral isolated bacterium, Endozoicomonas euniceicola EF212T and Endozoicomonas gorgoniicola PS125T.</title>
        <authorList>
            <person name="Chiou Y.-J."/>
            <person name="Chen Y.-H."/>
        </authorList>
    </citation>
    <scope>NUCLEOTIDE SEQUENCE</scope>
    <source>
        <strain evidence="2">EF212</strain>
    </source>
</reference>
<dbReference type="Pfam" id="PF22679">
    <property type="entry name" value="T1R_D3-like"/>
    <property type="match status" value="1"/>
</dbReference>
<evidence type="ECO:0000313" key="2">
    <source>
        <dbReference type="EMBL" id="UYM18801.1"/>
    </source>
</evidence>
<keyword evidence="2" id="KW-0067">ATP-binding</keyword>
<evidence type="ECO:0000313" key="3">
    <source>
        <dbReference type="Proteomes" id="UP001163255"/>
    </source>
</evidence>
<accession>A0ABY6H156</accession>
<dbReference type="InterPro" id="IPR055180">
    <property type="entry name" value="HsdR_RecA-like_helicase_dom_2"/>
</dbReference>
<protein>
    <submittedName>
        <fullName evidence="2">DEAD/DEAH box helicase family protein</fullName>
    </submittedName>
</protein>
<sequence>MVRQRGKGYVAGNPADFDRRFAIDKTLFWQFLYTTQPEELAKLKNLPNWEQLVLERLSNKIRKDGVVTILKKGLQINDAHLQLTYKGVYNSLNPHQKTLFEQNIFSVTRQVHYSETEPGKSVDMVLFVNGLALATFELKKPQTKQTVHNAMKQYRETRDPKTTLFRFGQCLVHFAVDTDEVFMTTQVNGKSTYFLPFNKGVNNGKGNPVNPKGYKTAYLWNEVLEPHSLVQILEHFAKMVEEKDKKGKTKKTLFFPRYHQMEVVRKALIHAKQHGAGQRYLIQHSAGSGKSNSITWLAFQLIELYNPTGRENVFDSVIVVTDRKILDQQLRNNIRQFSEVKNIVAAAEKSDELRSHLEQGKRLIITTIQKFPFIVDGIGDLSEKRFAVIIDEAHSSQSGKSADKLNMSLGMEDDHTEDALQDKILKAMEGRKMSDNASYFAFTATPKNSTLEKFGKQSPDDGKFYPFHLYSMRQAIEEDFILDVLKNYTTYQSFYEIQKSVQDNPAFNSKKAQAKLKAYVESHPDTIEKKAAVMVNHFIESVVKGRKLKGKAKAMVVASSIERAYEYYLVISRLLKEANMPFGAIVAFSEKEGFEHTEESVNGFSGKDIPDRFRSDDYRILVVARKYTTGFDEPLLHTMYVDRKLQSVQAVQTLSRLNRCNPKMEKNDTFVLDFANTSTEIKKAFDDFYSSTVLEEATDVNALHDWKDELDNVGVYELHEVEEFNRLFWEHRPDEELHPIADIAAERFDEIGAELGDENEADKLKIDFKIKAKQFTKVYGQLACIMPFNNVQWEMLHWYLLFLIPKLKVKTPENEDLKKLLESIDMNTYAMARVKLNEHIALDDSEAVVAPQNPNQRGYHGEEEKDPLDVIVENFNDRHYAGWDGTPDEMKVKIQTIASHVEKNPDYLNQVANNPDKQNRKLAEEQMIGAAMRAQRKNDMDFYKLFIKDEDFKRSLTDTVSQFLSLNQEKGSQLYGGKSTLLADQPQVSDPSSEGGYTFGVPMGDRTFFFYEDVINNENVSPLASATIRLDKPYEENFASMSFINESQKLRKIGVVSANILTDYFSVISTLQSCLDDNEIPAYFPEEKSEGVFWALKKVYSGSTIFEIVLCLCAAGGMVMKFLEKYPKLSDGFLRLKSDLAKVSQVVEGEKTQITLEPVLEKKIKERKR</sequence>
<dbReference type="SUPFAM" id="SSF52540">
    <property type="entry name" value="P-loop containing nucleoside triphosphate hydrolases"/>
    <property type="match status" value="1"/>
</dbReference>